<dbReference type="EMBL" id="JAHRHJ020000005">
    <property type="protein sequence ID" value="KAH9315161.1"/>
    <property type="molecule type" value="Genomic_DNA"/>
</dbReference>
<dbReference type="PIRSF" id="PIRSF027110">
    <property type="entry name" value="PREG"/>
    <property type="match status" value="1"/>
</dbReference>
<evidence type="ECO:0000256" key="2">
    <source>
        <dbReference type="ARBA" id="ARBA00022618"/>
    </source>
</evidence>
<reference evidence="5 6" key="1">
    <citation type="journal article" date="2021" name="Nat. Plants">
        <title>The Taxus genome provides insights into paclitaxel biosynthesis.</title>
        <authorList>
            <person name="Xiong X."/>
            <person name="Gou J."/>
            <person name="Liao Q."/>
            <person name="Li Y."/>
            <person name="Zhou Q."/>
            <person name="Bi G."/>
            <person name="Li C."/>
            <person name="Du R."/>
            <person name="Wang X."/>
            <person name="Sun T."/>
            <person name="Guo L."/>
            <person name="Liang H."/>
            <person name="Lu P."/>
            <person name="Wu Y."/>
            <person name="Zhang Z."/>
            <person name="Ro D.K."/>
            <person name="Shang Y."/>
            <person name="Huang S."/>
            <person name="Yan J."/>
        </authorList>
    </citation>
    <scope>NUCLEOTIDE SEQUENCE [LARGE SCALE GENOMIC DNA]</scope>
    <source>
        <strain evidence="5">Ta-2019</strain>
    </source>
</reference>
<organism evidence="5 6">
    <name type="scientific">Taxus chinensis</name>
    <name type="common">Chinese yew</name>
    <name type="synonym">Taxus wallichiana var. chinensis</name>
    <dbReference type="NCBI Taxonomy" id="29808"/>
    <lineage>
        <taxon>Eukaryota</taxon>
        <taxon>Viridiplantae</taxon>
        <taxon>Streptophyta</taxon>
        <taxon>Embryophyta</taxon>
        <taxon>Tracheophyta</taxon>
        <taxon>Spermatophyta</taxon>
        <taxon>Pinopsida</taxon>
        <taxon>Pinidae</taxon>
        <taxon>Conifers II</taxon>
        <taxon>Cupressales</taxon>
        <taxon>Taxaceae</taxon>
        <taxon>Taxus</taxon>
    </lineage>
</organism>
<dbReference type="InterPro" id="IPR012389">
    <property type="entry name" value="Cyclin_P/U"/>
</dbReference>
<evidence type="ECO:0000256" key="1">
    <source>
        <dbReference type="ARBA" id="ARBA00007215"/>
    </source>
</evidence>
<name>A0AA38G2X9_TAXCH</name>
<evidence type="ECO:0000256" key="4">
    <source>
        <dbReference type="ARBA" id="ARBA00023306"/>
    </source>
</evidence>
<dbReference type="PANTHER" id="PTHR15615">
    <property type="match status" value="1"/>
</dbReference>
<evidence type="ECO:0000256" key="3">
    <source>
        <dbReference type="ARBA" id="ARBA00023127"/>
    </source>
</evidence>
<dbReference type="GO" id="GO:0051301">
    <property type="term" value="P:cell division"/>
    <property type="evidence" value="ECO:0007669"/>
    <property type="project" value="UniProtKB-KW"/>
</dbReference>
<dbReference type="GO" id="GO:0019901">
    <property type="term" value="F:protein kinase binding"/>
    <property type="evidence" value="ECO:0007669"/>
    <property type="project" value="InterPro"/>
</dbReference>
<dbReference type="CDD" id="cd20604">
    <property type="entry name" value="CYCLIN_AtCycU-like"/>
    <property type="match status" value="1"/>
</dbReference>
<accession>A0AA38G2X9</accession>
<keyword evidence="3" id="KW-0195">Cyclin</keyword>
<comment type="similarity">
    <text evidence="1">Belongs to the cyclin family. Cyclin U/P subfamily.</text>
</comment>
<protein>
    <recommendedName>
        <fullName evidence="7">Cyclin</fullName>
    </recommendedName>
</protein>
<proteinExistence type="inferred from homology"/>
<dbReference type="AlphaFoldDB" id="A0AA38G2X9"/>
<gene>
    <name evidence="5" type="ORF">KI387_023788</name>
</gene>
<keyword evidence="2" id="KW-0132">Cell division</keyword>
<dbReference type="Gene3D" id="1.10.472.10">
    <property type="entry name" value="Cyclin-like"/>
    <property type="match status" value="1"/>
</dbReference>
<evidence type="ECO:0000313" key="6">
    <source>
        <dbReference type="Proteomes" id="UP000824469"/>
    </source>
</evidence>
<comment type="caution">
    <text evidence="5">The sequence shown here is derived from an EMBL/GenBank/DDBJ whole genome shotgun (WGS) entry which is preliminary data.</text>
</comment>
<dbReference type="SUPFAM" id="SSF47954">
    <property type="entry name" value="Cyclin-like"/>
    <property type="match status" value="1"/>
</dbReference>
<dbReference type="OMA" id="RIPEMSI"/>
<dbReference type="InterPro" id="IPR013922">
    <property type="entry name" value="Cyclin_PHO80-like"/>
</dbReference>
<keyword evidence="6" id="KW-1185">Reference proteome</keyword>
<dbReference type="InterPro" id="IPR036915">
    <property type="entry name" value="Cyclin-like_sf"/>
</dbReference>
<dbReference type="Pfam" id="PF08613">
    <property type="entry name" value="Cyclin"/>
    <property type="match status" value="1"/>
</dbReference>
<feature type="non-terminal residue" evidence="5">
    <location>
        <position position="222"/>
    </location>
</feature>
<dbReference type="Proteomes" id="UP000824469">
    <property type="component" value="Unassembled WGS sequence"/>
</dbReference>
<evidence type="ECO:0000313" key="5">
    <source>
        <dbReference type="EMBL" id="KAH9315161.1"/>
    </source>
</evidence>
<evidence type="ECO:0008006" key="7">
    <source>
        <dbReference type="Google" id="ProtNLM"/>
    </source>
</evidence>
<sequence>MASVVMRHISPTRIRSDLYTFSAPPGYYDDDCREASSPPCILSVVSALVERVVVRNERQGDKVGVKLGIFDGRRIPEMSIEQYLGRIFKYAHCSPSVIVVAYAYIDRFIQLNSGFLITSLNVHRLLITSVMLAAKFLDDMNYNNAYYAKVGGLSTQDINNLEIEFLFMLDFRLQVTVSVFESYCAHFEREVALGGGYQIERALRFICAMDKGSSQDDSQKQE</sequence>
<keyword evidence="4" id="KW-0131">Cell cycle</keyword>
<dbReference type="PANTHER" id="PTHR15615:SF15">
    <property type="entry name" value="CYCLIN-U2-1"/>
    <property type="match status" value="1"/>
</dbReference>